<proteinExistence type="predicted"/>
<dbReference type="KEGG" id="aaqu:D3M96_03040"/>
<dbReference type="EMBL" id="CP032153">
    <property type="protein sequence ID" value="AYN19600.1"/>
    <property type="molecule type" value="Genomic_DNA"/>
</dbReference>
<dbReference type="PANTHER" id="PTHR13696:SF96">
    <property type="entry name" value="COBQ_COBB_MIND_PARA NUCLEOTIDE BINDING DOMAIN-CONTAINING PROTEIN"/>
    <property type="match status" value="1"/>
</dbReference>
<evidence type="ECO:0000259" key="1">
    <source>
        <dbReference type="Pfam" id="PF13614"/>
    </source>
</evidence>
<dbReference type="Pfam" id="PF13614">
    <property type="entry name" value="AAA_31"/>
    <property type="match status" value="1"/>
</dbReference>
<dbReference type="InterPro" id="IPR025669">
    <property type="entry name" value="AAA_dom"/>
</dbReference>
<evidence type="ECO:0000313" key="3">
    <source>
        <dbReference type="Proteomes" id="UP000268070"/>
    </source>
</evidence>
<feature type="domain" description="AAA" evidence="1">
    <location>
        <begin position="3"/>
        <end position="168"/>
    </location>
</feature>
<dbReference type="InterPro" id="IPR027417">
    <property type="entry name" value="P-loop_NTPase"/>
</dbReference>
<accession>A0A3G2HR47</accession>
<organism evidence="2 3">
    <name type="scientific">Alcaligenes aquatilis</name>
    <dbReference type="NCBI Taxonomy" id="323284"/>
    <lineage>
        <taxon>Bacteria</taxon>
        <taxon>Pseudomonadati</taxon>
        <taxon>Pseudomonadota</taxon>
        <taxon>Betaproteobacteria</taxon>
        <taxon>Burkholderiales</taxon>
        <taxon>Alcaligenaceae</taxon>
        <taxon>Alcaligenes</taxon>
    </lineage>
</organism>
<dbReference type="PANTHER" id="PTHR13696">
    <property type="entry name" value="P-LOOP CONTAINING NUCLEOSIDE TRIPHOSPHATE HYDROLASE"/>
    <property type="match status" value="1"/>
</dbReference>
<dbReference type="CDD" id="cd02042">
    <property type="entry name" value="ParAB_family"/>
    <property type="match status" value="1"/>
</dbReference>
<dbReference type="AlphaFoldDB" id="A0A3G2HR47"/>
<reference evidence="2 3" key="1">
    <citation type="submission" date="2018-09" db="EMBL/GenBank/DDBJ databases">
        <title>Complete genome sequence of the hydrocarbonoclastic bacterium Alcaligenes aquatilis QD168, isolated from a crude-oil polluted marine sediment of Central Chile.</title>
        <authorList>
            <person name="Duran R.E."/>
            <person name="Barra B."/>
            <person name="Salva-Serra F."/>
            <person name="Mendez V."/>
            <person name="Moore E.R.B."/>
            <person name="Seeger M."/>
        </authorList>
    </citation>
    <scope>NUCLEOTIDE SEQUENCE [LARGE SCALE GENOMIC DNA]</scope>
    <source>
        <strain evidence="2 3">QD168</strain>
    </source>
</reference>
<dbReference type="InterPro" id="IPR050678">
    <property type="entry name" value="DNA_Partitioning_ATPase"/>
</dbReference>
<name>A0A3G2HR47_9BURK</name>
<dbReference type="Gene3D" id="3.40.50.300">
    <property type="entry name" value="P-loop containing nucleotide triphosphate hydrolases"/>
    <property type="match status" value="1"/>
</dbReference>
<sequence length="291" mass="32308">MLAISLISTKGGVGKTTVAANLGAFIADAGLRVLLLDLDTQPTLSSYYELTHRAQGGIYELLAFNERNLACLVSRTVINNLDVVLSNDEHRQLNTLLLHAPDGRLRLRNLMPTFQPHYDLVVIDTQGARSVLLEMALLASQLAVSPVTPEILAARELRRGTLQLIEDIEPYSKLGIEPPVLQLLINRVPAVSSNSRLISQTLRLIFQEQTRVQVLDTELPAIEAFPRAATRGLPVHQVEYRQPFGRVAPAALYTIRSLANELFPQWLHRFAEVTGRRPLPLDAGRLHGERT</sequence>
<dbReference type="SUPFAM" id="SSF52540">
    <property type="entry name" value="P-loop containing nucleoside triphosphate hydrolases"/>
    <property type="match status" value="1"/>
</dbReference>
<dbReference type="OrthoDB" id="5288747at2"/>
<protein>
    <submittedName>
        <fullName evidence="2">ParA family protein</fullName>
    </submittedName>
</protein>
<dbReference type="RefSeq" id="WP_121738002.1">
    <property type="nucleotide sequence ID" value="NZ_CP032153.1"/>
</dbReference>
<evidence type="ECO:0000313" key="2">
    <source>
        <dbReference type="EMBL" id="AYN19600.1"/>
    </source>
</evidence>
<gene>
    <name evidence="2" type="ORF">D3M96_03040</name>
</gene>
<dbReference type="Proteomes" id="UP000268070">
    <property type="component" value="Chromosome"/>
</dbReference>